<keyword evidence="2" id="KW-1185">Reference proteome</keyword>
<organism evidence="1 2">
    <name type="scientific">Portunus trituberculatus</name>
    <name type="common">Swimming crab</name>
    <name type="synonym">Neptunus trituberculatus</name>
    <dbReference type="NCBI Taxonomy" id="210409"/>
    <lineage>
        <taxon>Eukaryota</taxon>
        <taxon>Metazoa</taxon>
        <taxon>Ecdysozoa</taxon>
        <taxon>Arthropoda</taxon>
        <taxon>Crustacea</taxon>
        <taxon>Multicrustacea</taxon>
        <taxon>Malacostraca</taxon>
        <taxon>Eumalacostraca</taxon>
        <taxon>Eucarida</taxon>
        <taxon>Decapoda</taxon>
        <taxon>Pleocyemata</taxon>
        <taxon>Brachyura</taxon>
        <taxon>Eubrachyura</taxon>
        <taxon>Portunoidea</taxon>
        <taxon>Portunidae</taxon>
        <taxon>Portuninae</taxon>
        <taxon>Portunus</taxon>
    </lineage>
</organism>
<protein>
    <submittedName>
        <fullName evidence="1">Uncharacterized protein</fullName>
    </submittedName>
</protein>
<dbReference type="Proteomes" id="UP000324222">
    <property type="component" value="Unassembled WGS sequence"/>
</dbReference>
<dbReference type="AlphaFoldDB" id="A0A5B7FK99"/>
<proteinExistence type="predicted"/>
<accession>A0A5B7FK99</accession>
<gene>
    <name evidence="1" type="ORF">E2C01_038494</name>
</gene>
<dbReference type="EMBL" id="VSRR010006450">
    <property type="protein sequence ID" value="MPC44814.1"/>
    <property type="molecule type" value="Genomic_DNA"/>
</dbReference>
<comment type="caution">
    <text evidence="1">The sequence shown here is derived from an EMBL/GenBank/DDBJ whole genome shotgun (WGS) entry which is preliminary data.</text>
</comment>
<sequence length="77" mass="8894">MFVDEVCVRGTVTHRLTVHKCTRAGIGSEILRCMTRWPLTNLSCVGTHRVRHYVSSSQHPQRWLEGRCSAVHQDRYS</sequence>
<evidence type="ECO:0000313" key="2">
    <source>
        <dbReference type="Proteomes" id="UP000324222"/>
    </source>
</evidence>
<name>A0A5B7FK99_PORTR</name>
<evidence type="ECO:0000313" key="1">
    <source>
        <dbReference type="EMBL" id="MPC44814.1"/>
    </source>
</evidence>
<reference evidence="1 2" key="1">
    <citation type="submission" date="2019-05" db="EMBL/GenBank/DDBJ databases">
        <title>Another draft genome of Portunus trituberculatus and its Hox gene families provides insights of decapod evolution.</title>
        <authorList>
            <person name="Jeong J.-H."/>
            <person name="Song I."/>
            <person name="Kim S."/>
            <person name="Choi T."/>
            <person name="Kim D."/>
            <person name="Ryu S."/>
            <person name="Kim W."/>
        </authorList>
    </citation>
    <scope>NUCLEOTIDE SEQUENCE [LARGE SCALE GENOMIC DNA]</scope>
    <source>
        <tissue evidence="1">Muscle</tissue>
    </source>
</reference>